<evidence type="ECO:0000313" key="5">
    <source>
        <dbReference type="Proteomes" id="UP001420932"/>
    </source>
</evidence>
<dbReference type="GO" id="GO:0009507">
    <property type="term" value="C:chloroplast"/>
    <property type="evidence" value="ECO:0007669"/>
    <property type="project" value="UniProtKB-SubCell"/>
</dbReference>
<evidence type="ECO:0000256" key="2">
    <source>
        <dbReference type="ARBA" id="ARBA00022528"/>
    </source>
</evidence>
<evidence type="ECO:0000256" key="3">
    <source>
        <dbReference type="ARBA" id="ARBA00022640"/>
    </source>
</evidence>
<reference evidence="4 5" key="1">
    <citation type="submission" date="2024-01" db="EMBL/GenBank/DDBJ databases">
        <title>Genome assemblies of Stephania.</title>
        <authorList>
            <person name="Yang L."/>
        </authorList>
    </citation>
    <scope>NUCLEOTIDE SEQUENCE [LARGE SCALE GENOMIC DNA]</scope>
    <source>
        <strain evidence="4">YNDBR</strain>
        <tissue evidence="4">Leaf</tissue>
    </source>
</reference>
<dbReference type="GO" id="GO:0015031">
    <property type="term" value="P:protein transport"/>
    <property type="evidence" value="ECO:0007669"/>
    <property type="project" value="InterPro"/>
</dbReference>
<keyword evidence="3" id="KW-0934">Plastid</keyword>
<protein>
    <submittedName>
        <fullName evidence="4">Uncharacterized protein</fullName>
    </submittedName>
</protein>
<dbReference type="Proteomes" id="UP001420932">
    <property type="component" value="Unassembled WGS sequence"/>
</dbReference>
<dbReference type="PANTHER" id="PTHR33926">
    <property type="entry name" value="PROTEIN TIC 22, CHLOROPLASTIC"/>
    <property type="match status" value="1"/>
</dbReference>
<organism evidence="4 5">
    <name type="scientific">Stephania yunnanensis</name>
    <dbReference type="NCBI Taxonomy" id="152371"/>
    <lineage>
        <taxon>Eukaryota</taxon>
        <taxon>Viridiplantae</taxon>
        <taxon>Streptophyta</taxon>
        <taxon>Embryophyta</taxon>
        <taxon>Tracheophyta</taxon>
        <taxon>Spermatophyta</taxon>
        <taxon>Magnoliopsida</taxon>
        <taxon>Ranunculales</taxon>
        <taxon>Menispermaceae</taxon>
        <taxon>Menispermoideae</taxon>
        <taxon>Cissampelideae</taxon>
        <taxon>Stephania</taxon>
    </lineage>
</organism>
<dbReference type="AlphaFoldDB" id="A0AAP0KZG4"/>
<keyword evidence="5" id="KW-1185">Reference proteome</keyword>
<dbReference type="PANTHER" id="PTHR33926:SF1">
    <property type="entry name" value="PROTEIN TIC 22-LIKE, CHLOROPLASTIC"/>
    <property type="match status" value="1"/>
</dbReference>
<evidence type="ECO:0000256" key="1">
    <source>
        <dbReference type="ARBA" id="ARBA00004229"/>
    </source>
</evidence>
<comment type="subcellular location">
    <subcellularLocation>
        <location evidence="1">Plastid</location>
        <location evidence="1">Chloroplast</location>
    </subcellularLocation>
</comment>
<dbReference type="InterPro" id="IPR007378">
    <property type="entry name" value="Tic22-like"/>
</dbReference>
<keyword evidence="2" id="KW-0150">Chloroplast</keyword>
<proteinExistence type="predicted"/>
<evidence type="ECO:0000313" key="4">
    <source>
        <dbReference type="EMBL" id="KAK9159809.1"/>
    </source>
</evidence>
<dbReference type="EMBL" id="JBBNAF010000003">
    <property type="protein sequence ID" value="KAK9159809.1"/>
    <property type="molecule type" value="Genomic_DNA"/>
</dbReference>
<name>A0AAP0KZG4_9MAGN</name>
<gene>
    <name evidence="4" type="ORF">Syun_006150</name>
</gene>
<dbReference type="Gene3D" id="3.40.1350.100">
    <property type="match status" value="2"/>
</dbReference>
<accession>A0AAP0KZG4</accession>
<comment type="caution">
    <text evidence="4">The sequence shown here is derived from an EMBL/GenBank/DDBJ whole genome shotgun (WGS) entry which is preliminary data.</text>
</comment>
<dbReference type="Pfam" id="PF04278">
    <property type="entry name" value="Tic22"/>
    <property type="match status" value="1"/>
</dbReference>
<sequence length="291" mass="32664">MDFFQWKNNNNNNNIHQTLAKIQTQCTDFLQTLSKPRQHHHNQTLETLISQAKAALNSPSNPFQNKGLWARMAPPQHRFDIAMSMDDIEERLAGVPVYVLSNAEDDFVLVSGASSGKTLGLLCFAEDDAKTMLDHMRSMDKGMHGKAKVVKIALDKAIQLKREGIGFRMIPEPAQIQNALKVKQQDGLSDDDAGFSGVPVFKSQSLILKAENKRYRPFFFRKEDLEYSLKKAAEQQRQLNPAFRQGDIQVATFEEVIKGMKENPASKWDDAVFIPPGFDLTAGLQQNSANG</sequence>